<dbReference type="EMBL" id="AP004258">
    <property type="protein sequence ID" value="BAD88136.1"/>
    <property type="molecule type" value="Genomic_DNA"/>
</dbReference>
<feature type="region of interest" description="Disordered" evidence="1">
    <location>
        <begin position="62"/>
        <end position="81"/>
    </location>
</feature>
<organism evidence="3">
    <name type="scientific">Oryza sativa subsp. japonica</name>
    <name type="common">Rice</name>
    <dbReference type="NCBI Taxonomy" id="39947"/>
    <lineage>
        <taxon>Eukaryota</taxon>
        <taxon>Viridiplantae</taxon>
        <taxon>Streptophyta</taxon>
        <taxon>Embryophyta</taxon>
        <taxon>Tracheophyta</taxon>
        <taxon>Spermatophyta</taxon>
        <taxon>Magnoliopsida</taxon>
        <taxon>Liliopsida</taxon>
        <taxon>Poales</taxon>
        <taxon>Poaceae</taxon>
        <taxon>BOP clade</taxon>
        <taxon>Oryzoideae</taxon>
        <taxon>Oryzeae</taxon>
        <taxon>Oryzinae</taxon>
        <taxon>Oryza</taxon>
        <taxon>Oryza sativa</taxon>
    </lineage>
</organism>
<evidence type="ECO:0000256" key="1">
    <source>
        <dbReference type="SAM" id="MobiDB-lite"/>
    </source>
</evidence>
<reference evidence="4" key="3">
    <citation type="journal article" date="2008" name="Nucleic Acids Res.">
        <title>The rice annotation project database (RAP-DB): 2008 update.</title>
        <authorList>
            <consortium name="The rice annotation project (RAP)"/>
        </authorList>
    </citation>
    <scope>GENOME REANNOTATION</scope>
    <source>
        <strain evidence="4">cv. Nipponbare</strain>
    </source>
</reference>
<reference evidence="3" key="1">
    <citation type="journal article" date="2002" name="Nature">
        <title>The genome sequence and structure of rice chromosome 1.</title>
        <authorList>
            <person name="Sasaki T."/>
            <person name="Matsumoto T."/>
            <person name="Yamamoto K."/>
            <person name="Sakata K."/>
            <person name="Baba T."/>
            <person name="Katayose Y."/>
            <person name="Wu J."/>
            <person name="Niimura Y."/>
            <person name="Cheng Z."/>
            <person name="Nagamura Y."/>
            <person name="Antonio B.A."/>
            <person name="Kanamori H."/>
            <person name="Hosokawa S."/>
            <person name="Masukawa M."/>
            <person name="Arikawa K."/>
            <person name="Chiden Y."/>
            <person name="Hayashi M."/>
            <person name="Okamoto M."/>
            <person name="Ando T."/>
            <person name="Aoki H."/>
            <person name="Arita K."/>
            <person name="Hamada M."/>
            <person name="Harada C."/>
            <person name="Hijishita S."/>
            <person name="Honda M."/>
            <person name="Ichikawa Y."/>
            <person name="Idonuma A."/>
            <person name="Iijima M."/>
            <person name="Ikeda M."/>
            <person name="Ikeno M."/>
            <person name="Itoh S."/>
            <person name="Itoh T."/>
            <person name="Itoh Y."/>
            <person name="Itoh Y."/>
            <person name="Iwabuchi A."/>
            <person name="Kamiya K."/>
            <person name="Karasawa W."/>
            <person name="Katagiri S."/>
            <person name="Kikuta A."/>
            <person name="Kobayashi N."/>
            <person name="Kono I."/>
            <person name="Machita K."/>
            <person name="Maehara T."/>
            <person name="Mizuno H."/>
            <person name="Mizubayashi T."/>
            <person name="Mukai Y."/>
            <person name="Nagasaki H."/>
            <person name="Nakashima M."/>
            <person name="Nakama Y."/>
            <person name="Nakamichi Y."/>
            <person name="Nakamura M."/>
            <person name="Namiki N."/>
            <person name="Negishi M."/>
            <person name="Ohta I."/>
            <person name="Ono N."/>
            <person name="Saji S."/>
            <person name="Sakai K."/>
            <person name="Shibata M."/>
            <person name="Shimokawa T."/>
            <person name="Shomura A."/>
            <person name="Song J."/>
            <person name="Takazaki Y."/>
            <person name="Terasawa K."/>
            <person name="Tsuji K."/>
            <person name="Waki K."/>
            <person name="Yamagata H."/>
            <person name="Yamane H."/>
            <person name="Yoshiki S."/>
            <person name="Yoshihara R."/>
            <person name="Yukawa K."/>
            <person name="Zhong H."/>
            <person name="Iwama H."/>
            <person name="Endo T."/>
            <person name="Ito H."/>
            <person name="Hahn J.H."/>
            <person name="Kim H.I."/>
            <person name="Eun M.Y."/>
            <person name="Yano M."/>
            <person name="Jiang J."/>
            <person name="Gojobori T."/>
        </authorList>
    </citation>
    <scope>NUCLEOTIDE SEQUENCE</scope>
</reference>
<accession>Q5JK92</accession>
<dbReference type="EMBL" id="AP003933">
    <property type="protein sequence ID" value="BAD87974.1"/>
    <property type="molecule type" value="Genomic_DNA"/>
</dbReference>
<evidence type="ECO:0000313" key="4">
    <source>
        <dbReference type="Proteomes" id="UP000000763"/>
    </source>
</evidence>
<reference evidence="4" key="2">
    <citation type="journal article" date="2005" name="Nature">
        <title>The map-based sequence of the rice genome.</title>
        <authorList>
            <consortium name="International rice genome sequencing project (IRGSP)"/>
            <person name="Matsumoto T."/>
            <person name="Wu J."/>
            <person name="Kanamori H."/>
            <person name="Katayose Y."/>
            <person name="Fujisawa M."/>
            <person name="Namiki N."/>
            <person name="Mizuno H."/>
            <person name="Yamamoto K."/>
            <person name="Antonio B.A."/>
            <person name="Baba T."/>
            <person name="Sakata K."/>
            <person name="Nagamura Y."/>
            <person name="Aoki H."/>
            <person name="Arikawa K."/>
            <person name="Arita K."/>
            <person name="Bito T."/>
            <person name="Chiden Y."/>
            <person name="Fujitsuka N."/>
            <person name="Fukunaka R."/>
            <person name="Hamada M."/>
            <person name="Harada C."/>
            <person name="Hayashi A."/>
            <person name="Hijishita S."/>
            <person name="Honda M."/>
            <person name="Hosokawa S."/>
            <person name="Ichikawa Y."/>
            <person name="Idonuma A."/>
            <person name="Iijima M."/>
            <person name="Ikeda M."/>
            <person name="Ikeno M."/>
            <person name="Ito K."/>
            <person name="Ito S."/>
            <person name="Ito T."/>
            <person name="Ito Y."/>
            <person name="Ito Y."/>
            <person name="Iwabuchi A."/>
            <person name="Kamiya K."/>
            <person name="Karasawa W."/>
            <person name="Kurita K."/>
            <person name="Katagiri S."/>
            <person name="Kikuta A."/>
            <person name="Kobayashi H."/>
            <person name="Kobayashi N."/>
            <person name="Machita K."/>
            <person name="Maehara T."/>
            <person name="Masukawa M."/>
            <person name="Mizubayashi T."/>
            <person name="Mukai Y."/>
            <person name="Nagasaki H."/>
            <person name="Nagata Y."/>
            <person name="Naito S."/>
            <person name="Nakashima M."/>
            <person name="Nakama Y."/>
            <person name="Nakamichi Y."/>
            <person name="Nakamura M."/>
            <person name="Meguro A."/>
            <person name="Negishi M."/>
            <person name="Ohta I."/>
            <person name="Ohta T."/>
            <person name="Okamoto M."/>
            <person name="Ono N."/>
            <person name="Saji S."/>
            <person name="Sakaguchi M."/>
            <person name="Sakai K."/>
            <person name="Shibata M."/>
            <person name="Shimokawa T."/>
            <person name="Song J."/>
            <person name="Takazaki Y."/>
            <person name="Terasawa K."/>
            <person name="Tsugane M."/>
            <person name="Tsuji K."/>
            <person name="Ueda S."/>
            <person name="Waki K."/>
            <person name="Yamagata H."/>
            <person name="Yamamoto M."/>
            <person name="Yamamoto S."/>
            <person name="Yamane H."/>
            <person name="Yoshiki S."/>
            <person name="Yoshihara R."/>
            <person name="Yukawa K."/>
            <person name="Zhong H."/>
            <person name="Yano M."/>
            <person name="Yuan Q."/>
            <person name="Ouyang S."/>
            <person name="Liu J."/>
            <person name="Jones K.M."/>
            <person name="Gansberger K."/>
            <person name="Moffat K."/>
            <person name="Hill J."/>
            <person name="Bera J."/>
            <person name="Fadrosh D."/>
            <person name="Jin S."/>
            <person name="Johri S."/>
            <person name="Kim M."/>
            <person name="Overton L."/>
            <person name="Reardon M."/>
            <person name="Tsitrin T."/>
            <person name="Vuong H."/>
            <person name="Weaver B."/>
            <person name="Ciecko A."/>
            <person name="Tallon L."/>
            <person name="Jackson J."/>
            <person name="Pai G."/>
            <person name="Aken S.V."/>
            <person name="Utterback T."/>
            <person name="Reidmuller S."/>
            <person name="Feldblyum T."/>
            <person name="Hsiao J."/>
            <person name="Zismann V."/>
            <person name="Iobst S."/>
            <person name="de Vazeille A.R."/>
            <person name="Buell C.R."/>
            <person name="Ying K."/>
            <person name="Li Y."/>
            <person name="Lu T."/>
            <person name="Huang Y."/>
            <person name="Zhao Q."/>
            <person name="Feng Q."/>
            <person name="Zhang L."/>
            <person name="Zhu J."/>
            <person name="Weng Q."/>
            <person name="Mu J."/>
            <person name="Lu Y."/>
            <person name="Fan D."/>
            <person name="Liu Y."/>
            <person name="Guan J."/>
            <person name="Zhang Y."/>
            <person name="Yu S."/>
            <person name="Liu X."/>
            <person name="Zhang Y."/>
            <person name="Hong G."/>
            <person name="Han B."/>
            <person name="Choisne N."/>
            <person name="Demange N."/>
            <person name="Orjeda G."/>
            <person name="Samain S."/>
            <person name="Cattolico L."/>
            <person name="Pelletier E."/>
            <person name="Couloux A."/>
            <person name="Segurens B."/>
            <person name="Wincker P."/>
            <person name="D'Hont A."/>
            <person name="Scarpelli C."/>
            <person name="Weissenbach J."/>
            <person name="Salanoubat M."/>
            <person name="Quetier F."/>
            <person name="Yu Y."/>
            <person name="Kim H.R."/>
            <person name="Rambo T."/>
            <person name="Currie J."/>
            <person name="Collura K."/>
            <person name="Luo M."/>
            <person name="Yang T."/>
            <person name="Ammiraju J.S.S."/>
            <person name="Engler F."/>
            <person name="Soderlund C."/>
            <person name="Wing R.A."/>
            <person name="Palmer L.E."/>
            <person name="de la Bastide M."/>
            <person name="Spiegel L."/>
            <person name="Nascimento L."/>
            <person name="Zutavern T."/>
            <person name="O'Shaughnessy A."/>
            <person name="Dike S."/>
            <person name="Dedhia N."/>
            <person name="Preston R."/>
            <person name="Balija V."/>
            <person name="McCombie W.R."/>
            <person name="Chow T."/>
            <person name="Chen H."/>
            <person name="Chung M."/>
            <person name="Chen C."/>
            <person name="Shaw J."/>
            <person name="Wu H."/>
            <person name="Hsiao K."/>
            <person name="Chao Y."/>
            <person name="Chu M."/>
            <person name="Cheng C."/>
            <person name="Hour A."/>
            <person name="Lee P."/>
            <person name="Lin S."/>
            <person name="Lin Y."/>
            <person name="Liou J."/>
            <person name="Liu S."/>
            <person name="Hsing Y."/>
            <person name="Raghuvanshi S."/>
            <person name="Mohanty A."/>
            <person name="Bharti A.K."/>
            <person name="Gaur A."/>
            <person name="Gupta V."/>
            <person name="Kumar D."/>
            <person name="Ravi V."/>
            <person name="Vij S."/>
            <person name="Kapur A."/>
            <person name="Khurana P."/>
            <person name="Khurana P."/>
            <person name="Khurana J.P."/>
            <person name="Tyagi A.K."/>
            <person name="Gaikwad K."/>
            <person name="Singh A."/>
            <person name="Dalal V."/>
            <person name="Srivastava S."/>
            <person name="Dixit A."/>
            <person name="Pal A.K."/>
            <person name="Ghazi I.A."/>
            <person name="Yadav M."/>
            <person name="Pandit A."/>
            <person name="Bhargava A."/>
            <person name="Sureshbabu K."/>
            <person name="Batra K."/>
            <person name="Sharma T.R."/>
            <person name="Mohapatra T."/>
            <person name="Singh N.K."/>
            <person name="Messing J."/>
            <person name="Nelson A.B."/>
            <person name="Fuks G."/>
            <person name="Kavchok S."/>
            <person name="Keizer G."/>
            <person name="Linton E."/>
            <person name="Llaca V."/>
            <person name="Song R."/>
            <person name="Tanyolac B."/>
            <person name="Young S."/>
            <person name="Ho-Il K."/>
            <person name="Hahn J.H."/>
            <person name="Sangsakoo G."/>
            <person name="Vanavichit A."/>
            <person name="de Mattos Luiz.A.T."/>
            <person name="Zimmer P.D."/>
            <person name="Malone G."/>
            <person name="Dellagostin O."/>
            <person name="de Oliveira A.C."/>
            <person name="Bevan M."/>
            <person name="Bancroft I."/>
            <person name="Minx P."/>
            <person name="Cordum H."/>
            <person name="Wilson R."/>
            <person name="Cheng Z."/>
            <person name="Jin W."/>
            <person name="Jiang J."/>
            <person name="Leong S.A."/>
            <person name="Iwama H."/>
            <person name="Gojobori T."/>
            <person name="Itoh T."/>
            <person name="Niimura Y."/>
            <person name="Fujii Y."/>
            <person name="Habara T."/>
            <person name="Sakai H."/>
            <person name="Sato Y."/>
            <person name="Wilson G."/>
            <person name="Kumar K."/>
            <person name="McCouch S."/>
            <person name="Juretic N."/>
            <person name="Hoen D."/>
            <person name="Wright S."/>
            <person name="Bruskiewich R."/>
            <person name="Bureau T."/>
            <person name="Miyao A."/>
            <person name="Hirochika H."/>
            <person name="Nishikawa T."/>
            <person name="Kadowaki K."/>
            <person name="Sugiura M."/>
            <person name="Burr B."/>
            <person name="Sasaki T."/>
        </authorList>
    </citation>
    <scope>NUCLEOTIDE SEQUENCE [LARGE SCALE GENOMIC DNA]</scope>
    <source>
        <strain evidence="4">cv. Nipponbare</strain>
    </source>
</reference>
<proteinExistence type="predicted"/>
<dbReference type="Proteomes" id="UP000000763">
    <property type="component" value="Chromosome 1"/>
</dbReference>
<evidence type="ECO:0000313" key="3">
    <source>
        <dbReference type="EMBL" id="BAD88136.1"/>
    </source>
</evidence>
<name>Q5JK92_ORYSJ</name>
<sequence>MAAKEAGARKIGGRWWQTTERRRMAMDAFHWSHRCRPPTRWCHYTISLATEDAIPLSIERDGEKRGERKEGERRWEETVRW</sequence>
<gene>
    <name evidence="3" type="ORF">OSJNBa0024F24.44</name>
    <name evidence="2" type="ORF">OSJNBa0066C06.13</name>
</gene>
<dbReference type="AlphaFoldDB" id="Q5JK92"/>
<evidence type="ECO:0000313" key="2">
    <source>
        <dbReference type="EMBL" id="BAD87974.1"/>
    </source>
</evidence>
<dbReference type="Proteomes" id="UP000817658">
    <property type="component" value="Chromosome 1"/>
</dbReference>
<protein>
    <submittedName>
        <fullName evidence="3">Uncharacterized protein</fullName>
    </submittedName>
</protein>